<keyword evidence="2" id="KW-0472">Membrane</keyword>
<protein>
    <recommendedName>
        <fullName evidence="5">ABC transporter permease</fullName>
    </recommendedName>
</protein>
<dbReference type="EMBL" id="JACOOY010000021">
    <property type="protein sequence ID" value="MBC5666174.1"/>
    <property type="molecule type" value="Genomic_DNA"/>
</dbReference>
<evidence type="ECO:0000313" key="4">
    <source>
        <dbReference type="Proteomes" id="UP000647235"/>
    </source>
</evidence>
<feature type="compositionally biased region" description="Basic and acidic residues" evidence="1">
    <location>
        <begin position="304"/>
        <end position="318"/>
    </location>
</feature>
<feature type="transmembrane region" description="Helical" evidence="2">
    <location>
        <begin position="51"/>
        <end position="79"/>
    </location>
</feature>
<feature type="transmembrane region" description="Helical" evidence="2">
    <location>
        <begin position="110"/>
        <end position="129"/>
    </location>
</feature>
<feature type="transmembrane region" description="Helical" evidence="2">
    <location>
        <begin position="219"/>
        <end position="238"/>
    </location>
</feature>
<comment type="caution">
    <text evidence="3">The sequence shown here is derived from an EMBL/GenBank/DDBJ whole genome shotgun (WGS) entry which is preliminary data.</text>
</comment>
<feature type="transmembrane region" description="Helical" evidence="2">
    <location>
        <begin position="21"/>
        <end position="39"/>
    </location>
</feature>
<feature type="transmembrane region" description="Helical" evidence="2">
    <location>
        <begin position="244"/>
        <end position="266"/>
    </location>
</feature>
<keyword evidence="2" id="KW-1133">Transmembrane helix</keyword>
<organism evidence="3 4">
    <name type="scientific">Dorea hominis</name>
    <dbReference type="NCBI Taxonomy" id="2763040"/>
    <lineage>
        <taxon>Bacteria</taxon>
        <taxon>Bacillati</taxon>
        <taxon>Bacillota</taxon>
        <taxon>Clostridia</taxon>
        <taxon>Lachnospirales</taxon>
        <taxon>Lachnospiraceae</taxon>
        <taxon>Dorea</taxon>
    </lineage>
</organism>
<gene>
    <name evidence="3" type="ORF">H8S07_13120</name>
</gene>
<evidence type="ECO:0000256" key="2">
    <source>
        <dbReference type="SAM" id="Phobius"/>
    </source>
</evidence>
<feature type="transmembrane region" description="Helical" evidence="2">
    <location>
        <begin position="136"/>
        <end position="155"/>
    </location>
</feature>
<feature type="transmembrane region" description="Helical" evidence="2">
    <location>
        <begin position="86"/>
        <end position="104"/>
    </location>
</feature>
<proteinExistence type="predicted"/>
<evidence type="ECO:0000313" key="3">
    <source>
        <dbReference type="EMBL" id="MBC5666174.1"/>
    </source>
</evidence>
<name>A0ABR7EXV3_9FIRM</name>
<feature type="transmembrane region" description="Helical" evidence="2">
    <location>
        <begin position="190"/>
        <end position="207"/>
    </location>
</feature>
<evidence type="ECO:0008006" key="5">
    <source>
        <dbReference type="Google" id="ProtNLM"/>
    </source>
</evidence>
<dbReference type="RefSeq" id="WP_021861644.1">
    <property type="nucleotide sequence ID" value="NZ_JACOOY010000021.1"/>
</dbReference>
<keyword evidence="4" id="KW-1185">Reference proteome</keyword>
<dbReference type="Proteomes" id="UP000647235">
    <property type="component" value="Unassembled WGS sequence"/>
</dbReference>
<accession>A0ABR7EXV3</accession>
<reference evidence="3 4" key="1">
    <citation type="submission" date="2020-08" db="EMBL/GenBank/DDBJ databases">
        <title>Genome public.</title>
        <authorList>
            <person name="Liu C."/>
            <person name="Sun Q."/>
        </authorList>
    </citation>
    <scope>NUCLEOTIDE SEQUENCE [LARGE SCALE GENOMIC DNA]</scope>
    <source>
        <strain evidence="3 4">NSJ-36</strain>
    </source>
</reference>
<keyword evidence="2" id="KW-0812">Transmembrane</keyword>
<feature type="compositionally biased region" description="Basic and acidic residues" evidence="1">
    <location>
        <begin position="325"/>
        <end position="334"/>
    </location>
</feature>
<feature type="region of interest" description="Disordered" evidence="1">
    <location>
        <begin position="304"/>
        <end position="363"/>
    </location>
</feature>
<sequence>MDNLFVIREKMRELYAAHSRVFDKGIQFVLALVTFYLINGNVGFMKAAASPVATLALAVICTFFPMIITVLLATALILVHMFAASVSALAVTALIFLVMYIFYLRLTPKMAIVVLLTPIAFAFNIPYIIPIALGLVATPISLVAVICGTIVYYMMAYVKKAAPGMESSGKAKMMTEITAYVKQVFQNKEMWIAIAAFIICLFLVYTIHRQAADHAWKIAIAAGAVANIIVIAIGDVALGVHTSYVGLIFGNIFAVIIGLILELFFFSVDYAKSENLQYEDDEYYYYVKAVPKLSVATPEKTVKRINERHGTEIMDTNKIRKNRQPKNDRAEKVHPNQRQSNQGRKRPTAKKGPSAKKHDIDEVNKLLLTQSLKKDLNMK</sequence>
<evidence type="ECO:0000256" key="1">
    <source>
        <dbReference type="SAM" id="MobiDB-lite"/>
    </source>
</evidence>
<feature type="compositionally biased region" description="Basic residues" evidence="1">
    <location>
        <begin position="343"/>
        <end position="355"/>
    </location>
</feature>